<protein>
    <submittedName>
        <fullName evidence="2">Uncharacterized protein</fullName>
    </submittedName>
</protein>
<evidence type="ECO:0000256" key="1">
    <source>
        <dbReference type="SAM" id="SignalP"/>
    </source>
</evidence>
<dbReference type="KEGG" id="ovb:NB640_03745"/>
<reference evidence="2" key="1">
    <citation type="journal article" date="2022" name="Front. Microbiol.">
        <title>New perspectives on an old grouping: The genomic and phenotypic variability of Oxalobacter formigenes and the implications for calcium oxalate stone prevention.</title>
        <authorList>
            <person name="Chmiel J.A."/>
            <person name="Carr C."/>
            <person name="Stuivenberg G.A."/>
            <person name="Venema R."/>
            <person name="Chanyi R.M."/>
            <person name="Al K.F."/>
            <person name="Giguere D."/>
            <person name="Say H."/>
            <person name="Akouris P.P."/>
            <person name="Dominguez Romero S.A."/>
            <person name="Kwong A."/>
            <person name="Tai V."/>
            <person name="Koval S.F."/>
            <person name="Razvi H."/>
            <person name="Bjazevic J."/>
            <person name="Burton J.P."/>
        </authorList>
    </citation>
    <scope>NUCLEOTIDE SEQUENCE</scope>
    <source>
        <strain evidence="2">WoOx3</strain>
    </source>
</reference>
<keyword evidence="1" id="KW-0732">Signal</keyword>
<dbReference type="Proteomes" id="UP001156215">
    <property type="component" value="Chromosome"/>
</dbReference>
<dbReference type="RefSeq" id="WP_269309827.1">
    <property type="nucleotide sequence ID" value="NZ_CP098242.1"/>
</dbReference>
<sequence>MEKLLALFCLVFSATLLHAADLLTSDKPYTDNGQIQIEKKKDSDEETRIERGKINGISYVIYYADGQAAFGNASDPADNWTVSCKKYGSINDVHCPIRKKGLSVYLYASGDNGVSIGPNLYPKSSTSITIDGEKPLSTKQGEKGVFDKETGLTIIEKLNASSRVSIRYAQWPNKKPFDEVIDMQGYDEAVAYARWAMTHLKEGKHF</sequence>
<feature type="signal peptide" evidence="1">
    <location>
        <begin position="1"/>
        <end position="19"/>
    </location>
</feature>
<dbReference type="AlphaFoldDB" id="A0A9E9LWX7"/>
<proteinExistence type="predicted"/>
<evidence type="ECO:0000313" key="3">
    <source>
        <dbReference type="Proteomes" id="UP001156215"/>
    </source>
</evidence>
<gene>
    <name evidence="2" type="ORF">NB640_03745</name>
</gene>
<organism evidence="2 3">
    <name type="scientific">Oxalobacter vibrioformis</name>
    <dbReference type="NCBI Taxonomy" id="933080"/>
    <lineage>
        <taxon>Bacteria</taxon>
        <taxon>Pseudomonadati</taxon>
        <taxon>Pseudomonadota</taxon>
        <taxon>Betaproteobacteria</taxon>
        <taxon>Burkholderiales</taxon>
        <taxon>Oxalobacteraceae</taxon>
        <taxon>Oxalobacter</taxon>
    </lineage>
</organism>
<feature type="chain" id="PRO_5039352505" evidence="1">
    <location>
        <begin position="20"/>
        <end position="206"/>
    </location>
</feature>
<name>A0A9E9LWX7_9BURK</name>
<evidence type="ECO:0000313" key="2">
    <source>
        <dbReference type="EMBL" id="WAW10776.1"/>
    </source>
</evidence>
<accession>A0A9E9LWX7</accession>
<dbReference type="EMBL" id="CP098242">
    <property type="protein sequence ID" value="WAW10776.1"/>
    <property type="molecule type" value="Genomic_DNA"/>
</dbReference>
<keyword evidence="3" id="KW-1185">Reference proteome</keyword>